<feature type="domain" description="Xylanolytic transcriptional activator regulatory" evidence="6">
    <location>
        <begin position="2"/>
        <end position="187"/>
    </location>
</feature>
<keyword evidence="8" id="KW-1185">Reference proteome</keyword>
<evidence type="ECO:0000259" key="6">
    <source>
        <dbReference type="Pfam" id="PF04082"/>
    </source>
</evidence>
<dbReference type="Pfam" id="PF04082">
    <property type="entry name" value="Fungal_trans"/>
    <property type="match status" value="1"/>
</dbReference>
<evidence type="ECO:0000256" key="4">
    <source>
        <dbReference type="ARBA" id="ARBA00023163"/>
    </source>
</evidence>
<dbReference type="EMBL" id="JAZAVK010000046">
    <property type="protein sequence ID" value="KAK7428002.1"/>
    <property type="molecule type" value="Genomic_DNA"/>
</dbReference>
<dbReference type="InterPro" id="IPR050815">
    <property type="entry name" value="TF_fung"/>
</dbReference>
<dbReference type="Proteomes" id="UP001498421">
    <property type="component" value="Unassembled WGS sequence"/>
</dbReference>
<dbReference type="PANTHER" id="PTHR47338:SF16">
    <property type="entry name" value="TRANSCRIPTION FACTOR, PUTATIVE (AFU_ORTHOLOGUE AFUA_2G09360)-RELATED"/>
    <property type="match status" value="1"/>
</dbReference>
<accession>A0ABR1I4X8</accession>
<dbReference type="PANTHER" id="PTHR47338">
    <property type="entry name" value="ZN(II)2CYS6 TRANSCRIPTION FACTOR (EUROFUNG)-RELATED"/>
    <property type="match status" value="1"/>
</dbReference>
<evidence type="ECO:0000256" key="1">
    <source>
        <dbReference type="ARBA" id="ARBA00004123"/>
    </source>
</evidence>
<comment type="caution">
    <text evidence="7">The sequence shown here is derived from an EMBL/GenBank/DDBJ whole genome shotgun (WGS) entry which is preliminary data.</text>
</comment>
<comment type="subcellular location">
    <subcellularLocation>
        <location evidence="1">Nucleus</location>
    </subcellularLocation>
</comment>
<keyword evidence="3" id="KW-0805">Transcription regulation</keyword>
<protein>
    <recommendedName>
        <fullName evidence="6">Xylanolytic transcriptional activator regulatory domain-containing protein</fullName>
    </recommendedName>
</protein>
<dbReference type="CDD" id="cd12148">
    <property type="entry name" value="fungal_TF_MHR"/>
    <property type="match status" value="1"/>
</dbReference>
<keyword evidence="2" id="KW-0479">Metal-binding</keyword>
<evidence type="ECO:0000313" key="7">
    <source>
        <dbReference type="EMBL" id="KAK7428002.1"/>
    </source>
</evidence>
<evidence type="ECO:0000256" key="5">
    <source>
        <dbReference type="ARBA" id="ARBA00023242"/>
    </source>
</evidence>
<evidence type="ECO:0000313" key="8">
    <source>
        <dbReference type="Proteomes" id="UP001498421"/>
    </source>
</evidence>
<evidence type="ECO:0000256" key="3">
    <source>
        <dbReference type="ARBA" id="ARBA00023015"/>
    </source>
</evidence>
<name>A0ABR1I4X8_9HYPO</name>
<reference evidence="7 8" key="1">
    <citation type="journal article" date="2025" name="Microbiol. Resour. Announc.">
        <title>Draft genome sequences for Neonectria magnoliae and Neonectria punicea, canker pathogens of Liriodendron tulipifera and Acer saccharum in West Virginia.</title>
        <authorList>
            <person name="Petronek H.M."/>
            <person name="Kasson M.T."/>
            <person name="Metheny A.M."/>
            <person name="Stauder C.M."/>
            <person name="Lovett B."/>
            <person name="Lynch S.C."/>
            <person name="Garnas J.R."/>
            <person name="Kasson L.R."/>
            <person name="Stajich J.E."/>
        </authorList>
    </citation>
    <scope>NUCLEOTIDE SEQUENCE [LARGE SCALE GENOMIC DNA]</scope>
    <source>
        <strain evidence="7 8">NRRL 64651</strain>
    </source>
</reference>
<gene>
    <name evidence="7" type="ORF">QQZ08_005433</name>
</gene>
<keyword evidence="4" id="KW-0804">Transcription</keyword>
<proteinExistence type="predicted"/>
<organism evidence="7 8">
    <name type="scientific">Neonectria magnoliae</name>
    <dbReference type="NCBI Taxonomy" id="2732573"/>
    <lineage>
        <taxon>Eukaryota</taxon>
        <taxon>Fungi</taxon>
        <taxon>Dikarya</taxon>
        <taxon>Ascomycota</taxon>
        <taxon>Pezizomycotina</taxon>
        <taxon>Sordariomycetes</taxon>
        <taxon>Hypocreomycetidae</taxon>
        <taxon>Hypocreales</taxon>
        <taxon>Nectriaceae</taxon>
        <taxon>Neonectria</taxon>
    </lineage>
</organism>
<keyword evidence="5" id="KW-0539">Nucleus</keyword>
<sequence>MALSIRFSLAPFNEELPPSHRGELLFKHARKLIQEDFDWPSITTIQAYILLSTYKMAFGGSRQSYLYLGFATNMLRSLRLLETHSVEDPMYPETIRRLVCTMALMDRLMSFPLRVSSHFSSQDAIPTMLSDDEFWALRRGTGSLEGGFREPSGVSVRQEILRLSGILVEVSKAYFSGSSSTALEDIRKRFNCYYSAWDPSLLYTTANLERHRHHDTLRSFAYMHLLYHHVGQLIHFHALKFTWRSDRNSSEDEEVASAVEELARECHRHSSGIAAIVRCTWEQGGFDLHNFSIGKILTIATVVNTHALLSAPPAEATAQLQAEAATLLACIKRVKHRTRMFIWVLQHLETFRTVCAQNSSTWARMFDQNPRLLGQMLYLGSYYEKFEPRTAGKLL</sequence>
<evidence type="ECO:0000256" key="2">
    <source>
        <dbReference type="ARBA" id="ARBA00022723"/>
    </source>
</evidence>
<dbReference type="InterPro" id="IPR007219">
    <property type="entry name" value="XnlR_reg_dom"/>
</dbReference>